<feature type="domain" description="SBP-type" evidence="5">
    <location>
        <begin position="18"/>
        <end position="99"/>
    </location>
</feature>
<keyword evidence="7" id="KW-1185">Reference proteome</keyword>
<dbReference type="PANTHER" id="PTHR31251:SF169">
    <property type="entry name" value="SQUAMOSA PROMOTER-BINDING-LIKE PROTEIN 8"/>
    <property type="match status" value="1"/>
</dbReference>
<keyword evidence="2" id="KW-0863">Zinc-finger</keyword>
<feature type="region of interest" description="Disordered" evidence="4">
    <location>
        <begin position="96"/>
        <end position="115"/>
    </location>
</feature>
<organism evidence="6 7">
    <name type="scientific">Tetradesmus obliquus</name>
    <name type="common">Green alga</name>
    <name type="synonym">Acutodesmus obliquus</name>
    <dbReference type="NCBI Taxonomy" id="3088"/>
    <lineage>
        <taxon>Eukaryota</taxon>
        <taxon>Viridiplantae</taxon>
        <taxon>Chlorophyta</taxon>
        <taxon>core chlorophytes</taxon>
        <taxon>Chlorophyceae</taxon>
        <taxon>CS clade</taxon>
        <taxon>Sphaeropleales</taxon>
        <taxon>Scenedesmaceae</taxon>
        <taxon>Tetradesmus</taxon>
    </lineage>
</organism>
<dbReference type="GO" id="GO:0003677">
    <property type="term" value="F:DNA binding"/>
    <property type="evidence" value="ECO:0007669"/>
    <property type="project" value="InterPro"/>
</dbReference>
<proteinExistence type="predicted"/>
<name>A0A383VPS0_TETOB</name>
<dbReference type="Pfam" id="PF03110">
    <property type="entry name" value="SBP"/>
    <property type="match status" value="1"/>
</dbReference>
<sequence>MENQDASDVAPGARKQRERCCKASGCCADLRSLGKPYWLKKGLCPEHMKTDVLRLKGGGDQLWRYCQQCGKLEPLSCFKHGARSCRKALAKRRVHHATKQQQQQQQQSDSCGWQLPEDWPAPMKPDYTENSGQSTAELCGSSSSGSPAAHLAGSSSSSRLGSPAVAAAVAGAATGVMAGLASCSSGIGLTQCACYAQCGSQGLQGAAAAGFTGFGGSAGASHAQLNAGMAGAPWEVVGALQLGGSTAYTAAAGSGGMPAPFYRSDSIAESASASFPGAGAPGIANAAPFEAFGAAPFGAFGAVAEAGLTEVELEAIIEEELAAAGVFVPAEGGQGGYAVQIMPAMPAGMLHMQAAPGAAIAAAGGAGDALTHSAAAAAAAQHAALSLRLAALVDEMVQVSAELQQQQQQWQVQPGQQQLSLPSYSSVTAAWPHSSA</sequence>
<evidence type="ECO:0000256" key="1">
    <source>
        <dbReference type="ARBA" id="ARBA00022723"/>
    </source>
</evidence>
<feature type="region of interest" description="Disordered" evidence="4">
    <location>
        <begin position="122"/>
        <end position="159"/>
    </location>
</feature>
<dbReference type="GO" id="GO:0008270">
    <property type="term" value="F:zinc ion binding"/>
    <property type="evidence" value="ECO:0007669"/>
    <property type="project" value="UniProtKB-KW"/>
</dbReference>
<evidence type="ECO:0000256" key="4">
    <source>
        <dbReference type="SAM" id="MobiDB-lite"/>
    </source>
</evidence>
<feature type="compositionally biased region" description="Low complexity" evidence="4">
    <location>
        <begin position="140"/>
        <end position="159"/>
    </location>
</feature>
<keyword evidence="3" id="KW-0862">Zinc</keyword>
<evidence type="ECO:0000259" key="5">
    <source>
        <dbReference type="PROSITE" id="PS51141"/>
    </source>
</evidence>
<dbReference type="EMBL" id="FNXT01000763">
    <property type="protein sequence ID" value="SZX66893.1"/>
    <property type="molecule type" value="Genomic_DNA"/>
</dbReference>
<evidence type="ECO:0000256" key="2">
    <source>
        <dbReference type="ARBA" id="ARBA00022771"/>
    </source>
</evidence>
<dbReference type="SUPFAM" id="SSF103612">
    <property type="entry name" value="SBT domain"/>
    <property type="match status" value="1"/>
</dbReference>
<dbReference type="Proteomes" id="UP000256970">
    <property type="component" value="Unassembled WGS sequence"/>
</dbReference>
<protein>
    <recommendedName>
        <fullName evidence="5">SBP-type domain-containing protein</fullName>
    </recommendedName>
</protein>
<dbReference type="Gene3D" id="4.10.1100.10">
    <property type="entry name" value="Transcription factor, SBP-box domain"/>
    <property type="match status" value="1"/>
</dbReference>
<gene>
    <name evidence="6" type="ORF">BQ4739_LOCUS7323</name>
</gene>
<evidence type="ECO:0000313" key="7">
    <source>
        <dbReference type="Proteomes" id="UP000256970"/>
    </source>
</evidence>
<keyword evidence="1" id="KW-0479">Metal-binding</keyword>
<accession>A0A383VPS0</accession>
<dbReference type="InterPro" id="IPR044817">
    <property type="entry name" value="SBP-like"/>
</dbReference>
<dbReference type="PROSITE" id="PS51141">
    <property type="entry name" value="ZF_SBP"/>
    <property type="match status" value="1"/>
</dbReference>
<dbReference type="AlphaFoldDB" id="A0A383VPS0"/>
<evidence type="ECO:0000256" key="3">
    <source>
        <dbReference type="ARBA" id="ARBA00022833"/>
    </source>
</evidence>
<dbReference type="GO" id="GO:0005634">
    <property type="term" value="C:nucleus"/>
    <property type="evidence" value="ECO:0007669"/>
    <property type="project" value="InterPro"/>
</dbReference>
<dbReference type="InterPro" id="IPR004333">
    <property type="entry name" value="SBP_dom"/>
</dbReference>
<reference evidence="6 7" key="1">
    <citation type="submission" date="2016-10" db="EMBL/GenBank/DDBJ databases">
        <authorList>
            <person name="Cai Z."/>
        </authorList>
    </citation>
    <scope>NUCLEOTIDE SEQUENCE [LARGE SCALE GENOMIC DNA]</scope>
</reference>
<dbReference type="InterPro" id="IPR036893">
    <property type="entry name" value="SBP_sf"/>
</dbReference>
<dbReference type="PANTHER" id="PTHR31251">
    <property type="entry name" value="SQUAMOSA PROMOTER-BINDING-LIKE PROTEIN 4"/>
    <property type="match status" value="1"/>
</dbReference>
<evidence type="ECO:0000313" key="6">
    <source>
        <dbReference type="EMBL" id="SZX66893.1"/>
    </source>
</evidence>